<comment type="caution">
    <text evidence="1">The sequence shown here is derived from an EMBL/GenBank/DDBJ whole genome shotgun (WGS) entry which is preliminary data.</text>
</comment>
<reference evidence="2" key="1">
    <citation type="submission" date="2017-05" db="EMBL/GenBank/DDBJ databases">
        <title>Streptomyces olivochromogenes NBRC 3561 whole genome shotgun sequence.</title>
        <authorList>
            <person name="Dohra H."/>
            <person name="Kodani S."/>
        </authorList>
    </citation>
    <scope>NUCLEOTIDE SEQUENCE [LARGE SCALE GENOMIC DNA]</scope>
    <source>
        <strain evidence="2">NBRC 3561</strain>
    </source>
</reference>
<name>A0A250VS74_STROL</name>
<organism evidence="1 2">
    <name type="scientific">Streptomyces olivochromogenes</name>
    <dbReference type="NCBI Taxonomy" id="1963"/>
    <lineage>
        <taxon>Bacteria</taxon>
        <taxon>Bacillati</taxon>
        <taxon>Actinomycetota</taxon>
        <taxon>Actinomycetes</taxon>
        <taxon>Kitasatosporales</taxon>
        <taxon>Streptomycetaceae</taxon>
        <taxon>Streptomyces</taxon>
    </lineage>
</organism>
<dbReference type="EMBL" id="BDQI01000032">
    <property type="protein sequence ID" value="GAX57057.1"/>
    <property type="molecule type" value="Genomic_DNA"/>
</dbReference>
<protein>
    <submittedName>
        <fullName evidence="1">Uncharacterized protein</fullName>
    </submittedName>
</protein>
<dbReference type="AlphaFoldDB" id="A0A250VS74"/>
<evidence type="ECO:0000313" key="1">
    <source>
        <dbReference type="EMBL" id="GAX57057.1"/>
    </source>
</evidence>
<keyword evidence="2" id="KW-1185">Reference proteome</keyword>
<sequence length="71" mass="7630">MLDALLGPPGRGAAAVRDKLECVAEPDESGRVHRRASAWPRWAIRGPAFIKPHNQGAVRLTLCMGDIAVSL</sequence>
<proteinExistence type="predicted"/>
<dbReference type="Proteomes" id="UP000217446">
    <property type="component" value="Unassembled WGS sequence"/>
</dbReference>
<accession>A0A250VS74</accession>
<evidence type="ECO:0000313" key="2">
    <source>
        <dbReference type="Proteomes" id="UP000217446"/>
    </source>
</evidence>
<gene>
    <name evidence="1" type="ORF">SO3561_08627</name>
</gene>